<evidence type="ECO:0000313" key="2">
    <source>
        <dbReference type="EMBL" id="NYJ73540.1"/>
    </source>
</evidence>
<keyword evidence="1" id="KW-0472">Membrane</keyword>
<keyword evidence="3" id="KW-1185">Reference proteome</keyword>
<comment type="caution">
    <text evidence="2">The sequence shown here is derived from an EMBL/GenBank/DDBJ whole genome shotgun (WGS) entry which is preliminary data.</text>
</comment>
<accession>A0A853DFT4</accession>
<dbReference type="RefSeq" id="WP_179478860.1">
    <property type="nucleotide sequence ID" value="NZ_JACCFW010000001.1"/>
</dbReference>
<dbReference type="AlphaFoldDB" id="A0A853DFT4"/>
<protein>
    <submittedName>
        <fullName evidence="2">Uncharacterized protein</fullName>
    </submittedName>
</protein>
<sequence length="196" mass="20569">MNDHYVDPAGPPRTRGWWPLGIGLVCLLILAPGCLGLGIWTGVRSGLDALQHGRWTASAPQRLEASTRYVLLASRGTADQIGAGARCGALDPSGQFIRFVSSSGSTINDDTEAAAFTSTTAGSYRLDCGDASFRVATQSRIDGLGHDIGIPVLLGFAGAAVFGLLGLALVIFAIVRLVSSSGERRRWTQSGAPNQW</sequence>
<feature type="transmembrane region" description="Helical" evidence="1">
    <location>
        <begin position="20"/>
        <end position="43"/>
    </location>
</feature>
<proteinExistence type="predicted"/>
<evidence type="ECO:0000313" key="3">
    <source>
        <dbReference type="Proteomes" id="UP000571817"/>
    </source>
</evidence>
<keyword evidence="1" id="KW-1133">Transmembrane helix</keyword>
<evidence type="ECO:0000256" key="1">
    <source>
        <dbReference type="SAM" id="Phobius"/>
    </source>
</evidence>
<name>A0A853DFT4_9MICO</name>
<gene>
    <name evidence="2" type="ORF">HNR15_000503</name>
</gene>
<dbReference type="Proteomes" id="UP000571817">
    <property type="component" value="Unassembled WGS sequence"/>
</dbReference>
<keyword evidence="1" id="KW-0812">Transmembrane</keyword>
<reference evidence="2 3" key="1">
    <citation type="submission" date="2020-07" db="EMBL/GenBank/DDBJ databases">
        <title>Sequencing the genomes of 1000 actinobacteria strains.</title>
        <authorList>
            <person name="Klenk H.-P."/>
        </authorList>
    </citation>
    <scope>NUCLEOTIDE SEQUENCE [LARGE SCALE GENOMIC DNA]</scope>
    <source>
        <strain evidence="2 3">DSM 29531</strain>
    </source>
</reference>
<feature type="transmembrane region" description="Helical" evidence="1">
    <location>
        <begin position="148"/>
        <end position="175"/>
    </location>
</feature>
<organism evidence="2 3">
    <name type="scientific">Allobranchiibius huperziae</name>
    <dbReference type="NCBI Taxonomy" id="1874116"/>
    <lineage>
        <taxon>Bacteria</taxon>
        <taxon>Bacillati</taxon>
        <taxon>Actinomycetota</taxon>
        <taxon>Actinomycetes</taxon>
        <taxon>Micrococcales</taxon>
        <taxon>Dermacoccaceae</taxon>
        <taxon>Allobranchiibius</taxon>
    </lineage>
</organism>
<dbReference type="EMBL" id="JACCFW010000001">
    <property type="protein sequence ID" value="NYJ73540.1"/>
    <property type="molecule type" value="Genomic_DNA"/>
</dbReference>